<evidence type="ECO:0000313" key="2">
    <source>
        <dbReference type="EMBL" id="MDO1536985.1"/>
    </source>
</evidence>
<dbReference type="RefSeq" id="WP_301815210.1">
    <property type="nucleotide sequence ID" value="NZ_JAUJZH010000034.1"/>
</dbReference>
<keyword evidence="1" id="KW-1133">Transmembrane helix</keyword>
<sequence length="212" mass="23633">MKERFATIGTLVCLTVLTGLTLVFALAIFPGTEAIRWFFVTSAMVLARLDAPAWVQAIGSIAAIAGAVGTVMYQNAKQHARDRMAAREKDESIERMAVEIANRLRQSAAEMHFRFGRMALNSLPLQAIKHLDELRRPLEEVPFWNSSDYEFVNAAMSLRADLSWAILEAPDVNGKYAVELITDACTRFFTVRHAQRESKALKQEGRHAAALP</sequence>
<dbReference type="Proteomes" id="UP001169027">
    <property type="component" value="Unassembled WGS sequence"/>
</dbReference>
<reference evidence="2" key="1">
    <citation type="submission" date="2023-06" db="EMBL/GenBank/DDBJ databases">
        <authorList>
            <person name="Jiang Y."/>
            <person name="Liu Q."/>
        </authorList>
    </citation>
    <scope>NUCLEOTIDE SEQUENCE</scope>
    <source>
        <strain evidence="2">CGMCC 1.12090</strain>
    </source>
</reference>
<keyword evidence="1" id="KW-0472">Membrane</keyword>
<keyword evidence="3" id="KW-1185">Reference proteome</keyword>
<evidence type="ECO:0000313" key="3">
    <source>
        <dbReference type="Proteomes" id="UP001169027"/>
    </source>
</evidence>
<dbReference type="EMBL" id="JAUKVY010000034">
    <property type="protein sequence ID" value="MDO1536985.1"/>
    <property type="molecule type" value="Genomic_DNA"/>
</dbReference>
<keyword evidence="1" id="KW-0812">Transmembrane</keyword>
<proteinExistence type="predicted"/>
<gene>
    <name evidence="2" type="ORF">Q2T77_32440</name>
</gene>
<evidence type="ECO:0000256" key="1">
    <source>
        <dbReference type="SAM" id="Phobius"/>
    </source>
</evidence>
<comment type="caution">
    <text evidence="2">The sequence shown here is derived from an EMBL/GenBank/DDBJ whole genome shotgun (WGS) entry which is preliminary data.</text>
</comment>
<feature type="transmembrane region" description="Helical" evidence="1">
    <location>
        <begin position="53"/>
        <end position="73"/>
    </location>
</feature>
<organism evidence="2 3">
    <name type="scientific">Variovorax ginsengisoli</name>
    <dbReference type="NCBI Taxonomy" id="363844"/>
    <lineage>
        <taxon>Bacteria</taxon>
        <taxon>Pseudomonadati</taxon>
        <taxon>Pseudomonadota</taxon>
        <taxon>Betaproteobacteria</taxon>
        <taxon>Burkholderiales</taxon>
        <taxon>Comamonadaceae</taxon>
        <taxon>Variovorax</taxon>
    </lineage>
</organism>
<accession>A0ABT8SE28</accession>
<name>A0ABT8SE28_9BURK</name>
<protein>
    <submittedName>
        <fullName evidence="2">Uncharacterized protein</fullName>
    </submittedName>
</protein>